<gene>
    <name evidence="2" type="ORF">MNOR_LOCUS4060</name>
</gene>
<sequence length="126" mass="14953">VDRYNNILEMLGHTNSTIDYLKIDIEGSELDFFRDAFTNFPQLLKNVKQILLEIHNIEHIYWHTGNSRNTTLNDYWQILQLLNCHGFRLIHSEMIDLAQYQVQVNGKTRGTSYITTWITWTYGDNE</sequence>
<dbReference type="PANTHER" id="PTHR32026">
    <property type="entry name" value="METHYLTRANSFERASE-LIKE PROTEIN 24"/>
    <property type="match status" value="1"/>
</dbReference>
<dbReference type="Proteomes" id="UP001497623">
    <property type="component" value="Unassembled WGS sequence"/>
</dbReference>
<evidence type="ECO:0000259" key="1">
    <source>
        <dbReference type="Pfam" id="PF05050"/>
    </source>
</evidence>
<dbReference type="AlphaFoldDB" id="A0AAV2PVN3"/>
<protein>
    <recommendedName>
        <fullName evidence="1">Methyltransferase FkbM domain-containing protein</fullName>
    </recommendedName>
</protein>
<name>A0AAV2PVN3_MEGNR</name>
<organism evidence="2 3">
    <name type="scientific">Meganyctiphanes norvegica</name>
    <name type="common">Northern krill</name>
    <name type="synonym">Thysanopoda norvegica</name>
    <dbReference type="NCBI Taxonomy" id="48144"/>
    <lineage>
        <taxon>Eukaryota</taxon>
        <taxon>Metazoa</taxon>
        <taxon>Ecdysozoa</taxon>
        <taxon>Arthropoda</taxon>
        <taxon>Crustacea</taxon>
        <taxon>Multicrustacea</taxon>
        <taxon>Malacostraca</taxon>
        <taxon>Eumalacostraca</taxon>
        <taxon>Eucarida</taxon>
        <taxon>Euphausiacea</taxon>
        <taxon>Euphausiidae</taxon>
        <taxon>Meganyctiphanes</taxon>
    </lineage>
</organism>
<dbReference type="InterPro" id="IPR029063">
    <property type="entry name" value="SAM-dependent_MTases_sf"/>
</dbReference>
<feature type="non-terminal residue" evidence="2">
    <location>
        <position position="1"/>
    </location>
</feature>
<accession>A0AAV2PVN3</accession>
<dbReference type="Pfam" id="PF05050">
    <property type="entry name" value="Methyltransf_21"/>
    <property type="match status" value="1"/>
</dbReference>
<dbReference type="InterPro" id="IPR026913">
    <property type="entry name" value="METTL24"/>
</dbReference>
<keyword evidence="3" id="KW-1185">Reference proteome</keyword>
<feature type="domain" description="Methyltransferase FkbM" evidence="1">
    <location>
        <begin position="14"/>
        <end position="89"/>
    </location>
</feature>
<evidence type="ECO:0000313" key="3">
    <source>
        <dbReference type="Proteomes" id="UP001497623"/>
    </source>
</evidence>
<comment type="caution">
    <text evidence="2">The sequence shown here is derived from an EMBL/GenBank/DDBJ whole genome shotgun (WGS) entry which is preliminary data.</text>
</comment>
<dbReference type="EMBL" id="CAXKWB010001465">
    <property type="protein sequence ID" value="CAL4064411.1"/>
    <property type="molecule type" value="Genomic_DNA"/>
</dbReference>
<dbReference type="InterPro" id="IPR006342">
    <property type="entry name" value="FkbM_mtfrase"/>
</dbReference>
<dbReference type="Gene3D" id="3.40.50.150">
    <property type="entry name" value="Vaccinia Virus protein VP39"/>
    <property type="match status" value="1"/>
</dbReference>
<proteinExistence type="predicted"/>
<evidence type="ECO:0000313" key="2">
    <source>
        <dbReference type="EMBL" id="CAL4064411.1"/>
    </source>
</evidence>
<reference evidence="2 3" key="1">
    <citation type="submission" date="2024-05" db="EMBL/GenBank/DDBJ databases">
        <authorList>
            <person name="Wallberg A."/>
        </authorList>
    </citation>
    <scope>NUCLEOTIDE SEQUENCE [LARGE SCALE GENOMIC DNA]</scope>
</reference>
<dbReference type="SUPFAM" id="SSF53335">
    <property type="entry name" value="S-adenosyl-L-methionine-dependent methyltransferases"/>
    <property type="match status" value="1"/>
</dbReference>